<evidence type="ECO:0000256" key="2">
    <source>
        <dbReference type="ARBA" id="ARBA00022603"/>
    </source>
</evidence>
<evidence type="ECO:0000256" key="6">
    <source>
        <dbReference type="PIRSR" id="PIRSR003085-1"/>
    </source>
</evidence>
<dbReference type="PANTHER" id="PTHR43667">
    <property type="entry name" value="CYCLOPROPANE-FATTY-ACYL-PHOSPHOLIPID SYNTHASE"/>
    <property type="match status" value="1"/>
</dbReference>
<keyword evidence="2" id="KW-0489">Methyltransferase</keyword>
<dbReference type="Pfam" id="PF02353">
    <property type="entry name" value="CMAS"/>
    <property type="match status" value="1"/>
</dbReference>
<evidence type="ECO:0000256" key="5">
    <source>
        <dbReference type="ARBA" id="ARBA00023098"/>
    </source>
</evidence>
<dbReference type="AlphaFoldDB" id="A0A918XWP0"/>
<evidence type="ECO:0000256" key="1">
    <source>
        <dbReference type="ARBA" id="ARBA00010815"/>
    </source>
</evidence>
<evidence type="ECO:0000313" key="7">
    <source>
        <dbReference type="EMBL" id="GHD58678.1"/>
    </source>
</evidence>
<accession>A0A918XWP0</accession>
<dbReference type="Proteomes" id="UP000630353">
    <property type="component" value="Unassembled WGS sequence"/>
</dbReference>
<dbReference type="GO" id="GO:0008610">
    <property type="term" value="P:lipid biosynthetic process"/>
    <property type="evidence" value="ECO:0007669"/>
    <property type="project" value="InterPro"/>
</dbReference>
<dbReference type="CDD" id="cd02440">
    <property type="entry name" value="AdoMet_MTases"/>
    <property type="match status" value="1"/>
</dbReference>
<dbReference type="InterPro" id="IPR050723">
    <property type="entry name" value="CFA/CMAS"/>
</dbReference>
<comment type="caution">
    <text evidence="7">The sequence shown here is derived from an EMBL/GenBank/DDBJ whole genome shotgun (WGS) entry which is preliminary data.</text>
</comment>
<evidence type="ECO:0000313" key="8">
    <source>
        <dbReference type="Proteomes" id="UP000630353"/>
    </source>
</evidence>
<protein>
    <submittedName>
        <fullName evidence="7">Cyclopropane-fatty-acyl-phospholipid synthase</fullName>
    </submittedName>
</protein>
<dbReference type="GO" id="GO:0032259">
    <property type="term" value="P:methylation"/>
    <property type="evidence" value="ECO:0007669"/>
    <property type="project" value="UniProtKB-KW"/>
</dbReference>
<keyword evidence="5" id="KW-0443">Lipid metabolism</keyword>
<organism evidence="7 8">
    <name type="scientific">Thalassobaculum fulvum</name>
    <dbReference type="NCBI Taxonomy" id="1633335"/>
    <lineage>
        <taxon>Bacteria</taxon>
        <taxon>Pseudomonadati</taxon>
        <taxon>Pseudomonadota</taxon>
        <taxon>Alphaproteobacteria</taxon>
        <taxon>Rhodospirillales</taxon>
        <taxon>Thalassobaculaceae</taxon>
        <taxon>Thalassobaculum</taxon>
    </lineage>
</organism>
<sequence length="416" mass="47699">MLAALGFRQFVREGRLTIVDANGKRHVFEGSPGPEATIRLVDPSLHHRLFFSPQMAVGEGYMNGGLVLEDGTDLYTFLHVCMLNVARSETESIQWMLRWFRNARAAFRHWNPIGAAQRKVSHHYDLRDELFDLFLDSDRQYSCGYFLDPSDDLETAQFNKKVHLAAKLRAKPGHKVLDIGSGWGGLGLFLADRHSSISVDGVTLSTEQHRVSNRRAEQAGVADRVKFHLRDYRTLEDKYDRIVSVGMLEHVGPRHYGEYYGKVSSLLKPDGVAVIHSIGVFRPAQPQNPWMEKYIFPGAYTPSLSQQTEAIERHTDLYVTDIEILRSHYADTLLAWRLNCAANRDKIVAMYDERFYRMWEFYLTGCELAFRYGYLMVFQIQLAKSIDAVPETRDYIGAFESQHLKRAARRLQQAGD</sequence>
<reference evidence="7" key="1">
    <citation type="journal article" date="2014" name="Int. J. Syst. Evol. Microbiol.">
        <title>Complete genome sequence of Corynebacterium casei LMG S-19264T (=DSM 44701T), isolated from a smear-ripened cheese.</title>
        <authorList>
            <consortium name="US DOE Joint Genome Institute (JGI-PGF)"/>
            <person name="Walter F."/>
            <person name="Albersmeier A."/>
            <person name="Kalinowski J."/>
            <person name="Ruckert C."/>
        </authorList>
    </citation>
    <scope>NUCLEOTIDE SEQUENCE</scope>
    <source>
        <strain evidence="7">KCTC 42651</strain>
    </source>
</reference>
<dbReference type="RefSeq" id="WP_189993284.1">
    <property type="nucleotide sequence ID" value="NZ_BMZS01000010.1"/>
</dbReference>
<keyword evidence="3" id="KW-0808">Transferase</keyword>
<dbReference type="EMBL" id="BMZS01000010">
    <property type="protein sequence ID" value="GHD58678.1"/>
    <property type="molecule type" value="Genomic_DNA"/>
</dbReference>
<dbReference type="InterPro" id="IPR003333">
    <property type="entry name" value="CMAS"/>
</dbReference>
<keyword evidence="8" id="KW-1185">Reference proteome</keyword>
<dbReference type="Gene3D" id="3.40.50.150">
    <property type="entry name" value="Vaccinia Virus protein VP39"/>
    <property type="match status" value="1"/>
</dbReference>
<evidence type="ECO:0000256" key="3">
    <source>
        <dbReference type="ARBA" id="ARBA00022679"/>
    </source>
</evidence>
<comment type="similarity">
    <text evidence="1">Belongs to the CFA/CMAS family.</text>
</comment>
<dbReference type="InterPro" id="IPR029063">
    <property type="entry name" value="SAM-dependent_MTases_sf"/>
</dbReference>
<dbReference type="PIRSF" id="PIRSF003085">
    <property type="entry name" value="CMAS"/>
    <property type="match status" value="1"/>
</dbReference>
<name>A0A918XWP0_9PROT</name>
<dbReference type="PANTHER" id="PTHR43667:SF1">
    <property type="entry name" value="CYCLOPROPANE-FATTY-ACYL-PHOSPHOLIPID SYNTHASE"/>
    <property type="match status" value="1"/>
</dbReference>
<dbReference type="SUPFAM" id="SSF53335">
    <property type="entry name" value="S-adenosyl-L-methionine-dependent methyltransferases"/>
    <property type="match status" value="1"/>
</dbReference>
<proteinExistence type="inferred from homology"/>
<dbReference type="GO" id="GO:0008168">
    <property type="term" value="F:methyltransferase activity"/>
    <property type="evidence" value="ECO:0007669"/>
    <property type="project" value="UniProtKB-KW"/>
</dbReference>
<feature type="active site" evidence="6">
    <location>
        <position position="366"/>
    </location>
</feature>
<reference evidence="7" key="2">
    <citation type="submission" date="2020-09" db="EMBL/GenBank/DDBJ databases">
        <authorList>
            <person name="Sun Q."/>
            <person name="Kim S."/>
        </authorList>
    </citation>
    <scope>NUCLEOTIDE SEQUENCE</scope>
    <source>
        <strain evidence="7">KCTC 42651</strain>
    </source>
</reference>
<evidence type="ECO:0000256" key="4">
    <source>
        <dbReference type="ARBA" id="ARBA00022691"/>
    </source>
</evidence>
<keyword evidence="4" id="KW-0949">S-adenosyl-L-methionine</keyword>
<gene>
    <name evidence="7" type="ORF">GCM10017083_42000</name>
</gene>